<comment type="caution">
    <text evidence="1">The sequence shown here is derived from an EMBL/GenBank/DDBJ whole genome shotgun (WGS) entry which is preliminary data.</text>
</comment>
<name>A0AAE0AS54_9ROSI</name>
<organism evidence="1 2">
    <name type="scientific">Dipteronia sinensis</name>
    <dbReference type="NCBI Taxonomy" id="43782"/>
    <lineage>
        <taxon>Eukaryota</taxon>
        <taxon>Viridiplantae</taxon>
        <taxon>Streptophyta</taxon>
        <taxon>Embryophyta</taxon>
        <taxon>Tracheophyta</taxon>
        <taxon>Spermatophyta</taxon>
        <taxon>Magnoliopsida</taxon>
        <taxon>eudicotyledons</taxon>
        <taxon>Gunneridae</taxon>
        <taxon>Pentapetalae</taxon>
        <taxon>rosids</taxon>
        <taxon>malvids</taxon>
        <taxon>Sapindales</taxon>
        <taxon>Sapindaceae</taxon>
        <taxon>Hippocastanoideae</taxon>
        <taxon>Acereae</taxon>
        <taxon>Dipteronia</taxon>
    </lineage>
</organism>
<evidence type="ECO:0000313" key="1">
    <source>
        <dbReference type="EMBL" id="KAK3223256.1"/>
    </source>
</evidence>
<keyword evidence="2" id="KW-1185">Reference proteome</keyword>
<protein>
    <submittedName>
        <fullName evidence="1">Uncharacterized protein</fullName>
    </submittedName>
</protein>
<dbReference type="PANTHER" id="PTHR35987:SF3">
    <property type="entry name" value="PROTEIN PLASTID REDOX INSENSITIVE 2-LIKE ISOFORM X1"/>
    <property type="match status" value="1"/>
</dbReference>
<dbReference type="InterPro" id="IPR039349">
    <property type="entry name" value="PRIN2"/>
</dbReference>
<dbReference type="EMBL" id="JANJYJ010000003">
    <property type="protein sequence ID" value="KAK3223256.1"/>
    <property type="molecule type" value="Genomic_DNA"/>
</dbReference>
<accession>A0AAE0AS54</accession>
<dbReference type="GO" id="GO:0010468">
    <property type="term" value="P:regulation of gene expression"/>
    <property type="evidence" value="ECO:0007669"/>
    <property type="project" value="InterPro"/>
</dbReference>
<gene>
    <name evidence="1" type="ORF">Dsin_010281</name>
</gene>
<reference evidence="1" key="1">
    <citation type="journal article" date="2023" name="Plant J.">
        <title>Genome sequences and population genomics provide insights into the demographic history, inbreeding, and mutation load of two 'living fossil' tree species of Dipteronia.</title>
        <authorList>
            <person name="Feng Y."/>
            <person name="Comes H.P."/>
            <person name="Chen J."/>
            <person name="Zhu S."/>
            <person name="Lu R."/>
            <person name="Zhang X."/>
            <person name="Li P."/>
            <person name="Qiu J."/>
            <person name="Olsen K.M."/>
            <person name="Qiu Y."/>
        </authorList>
    </citation>
    <scope>NUCLEOTIDE SEQUENCE</scope>
    <source>
        <strain evidence="1">NBL</strain>
    </source>
</reference>
<dbReference type="Proteomes" id="UP001281410">
    <property type="component" value="Unassembled WGS sequence"/>
</dbReference>
<evidence type="ECO:0000313" key="2">
    <source>
        <dbReference type="Proteomes" id="UP001281410"/>
    </source>
</evidence>
<sequence length="209" mass="23414">MAIFYISCIQPLTISPAKTSFTAKLILRNPCVILHPPPPSLSFSKTFANPLGASPPQKYTYPDPIPDFAEAETQKFRAELFKKLSKDKETFGDDLDNVVDVCAEIFSDFLHKEYGGPGTLLVEPFTDILVVLKDRKLPGAPLAARTSLLWAQSYVDQDWEIWNSNSSKREIRWVRTGTGAWKAEGVPRGGMLRERGRQRLSADGVNIWT</sequence>
<dbReference type="AlphaFoldDB" id="A0AAE0AS54"/>
<proteinExistence type="predicted"/>
<dbReference type="PANTHER" id="PTHR35987">
    <property type="entry name" value="PROTEIN PLASTID REDOX INSENSITIVE 2, CHLOROPLASTIC-RELATED"/>
    <property type="match status" value="1"/>
</dbReference>